<dbReference type="InterPro" id="IPR050194">
    <property type="entry name" value="Glycosyltransferase_grp1"/>
</dbReference>
<dbReference type="Proteomes" id="UP001597534">
    <property type="component" value="Unassembled WGS sequence"/>
</dbReference>
<accession>A0ABW5YKJ6</accession>
<dbReference type="PANTHER" id="PTHR45947">
    <property type="entry name" value="SULFOQUINOVOSYL TRANSFERASE SQD2"/>
    <property type="match status" value="1"/>
</dbReference>
<dbReference type="Gene3D" id="3.40.50.2000">
    <property type="entry name" value="Glycogen Phosphorylase B"/>
    <property type="match status" value="2"/>
</dbReference>
<comment type="caution">
    <text evidence="2">The sequence shown here is derived from an EMBL/GenBank/DDBJ whole genome shotgun (WGS) entry which is preliminary data.</text>
</comment>
<dbReference type="RefSeq" id="WP_379810570.1">
    <property type="nucleotide sequence ID" value="NZ_JBHUPC010000010.1"/>
</dbReference>
<evidence type="ECO:0000313" key="2">
    <source>
        <dbReference type="EMBL" id="MFD2891040.1"/>
    </source>
</evidence>
<sequence>MDKILVITSILPIAELEHKKNENDILLVTENQLMSRDKSLKFEYLFFFPKANIVLAQFSRKWKAYFKLGQNETSLTQGKIIQLLPVLLLPKKVFFRNLLIQISLFRKRKVIKGIMETFQPTIIHAQCADTSAFIAKKISEKYKIPYVVTLRGINQFTDKKTVENIEAAANIVAISPKQLIDAKELTNKKVHFIPHGIHDSFFQYTQRLRSENEKLRLITVSRLIALKNIDKVIKSLQNFKKDFVFDIFGEGPEKEALQKLIFDLGMEGKVNLKGKILNEKLPTLFNSYDLFVMPSYPETLGRVYFEAMGCGLPVIATKGTGIDGLISNGVQGFLVDVHDEKLFSESFNSILQQLYNNQQLQTEMSKAAHEFARTFSWDEIVPKYLALYKNE</sequence>
<proteinExistence type="predicted"/>
<dbReference type="SUPFAM" id="SSF53756">
    <property type="entry name" value="UDP-Glycosyltransferase/glycogen phosphorylase"/>
    <property type="match status" value="1"/>
</dbReference>
<dbReference type="Pfam" id="PF00534">
    <property type="entry name" value="Glycos_transf_1"/>
    <property type="match status" value="1"/>
</dbReference>
<dbReference type="EC" id="2.4.-.-" evidence="2"/>
<dbReference type="GO" id="GO:0016757">
    <property type="term" value="F:glycosyltransferase activity"/>
    <property type="evidence" value="ECO:0007669"/>
    <property type="project" value="UniProtKB-KW"/>
</dbReference>
<dbReference type="PANTHER" id="PTHR45947:SF3">
    <property type="entry name" value="SULFOQUINOVOSYL TRANSFERASE SQD2"/>
    <property type="match status" value="1"/>
</dbReference>
<keyword evidence="2" id="KW-0808">Transferase</keyword>
<evidence type="ECO:0000259" key="1">
    <source>
        <dbReference type="Pfam" id="PF00534"/>
    </source>
</evidence>
<dbReference type="InterPro" id="IPR001296">
    <property type="entry name" value="Glyco_trans_1"/>
</dbReference>
<reference evidence="3" key="1">
    <citation type="journal article" date="2019" name="Int. J. Syst. Evol. Microbiol.">
        <title>The Global Catalogue of Microorganisms (GCM) 10K type strain sequencing project: providing services to taxonomists for standard genome sequencing and annotation.</title>
        <authorList>
            <consortium name="The Broad Institute Genomics Platform"/>
            <consortium name="The Broad Institute Genome Sequencing Center for Infectious Disease"/>
            <person name="Wu L."/>
            <person name="Ma J."/>
        </authorList>
    </citation>
    <scope>NUCLEOTIDE SEQUENCE [LARGE SCALE GENOMIC DNA]</scope>
    <source>
        <strain evidence="3">KCTC 22671</strain>
    </source>
</reference>
<keyword evidence="3" id="KW-1185">Reference proteome</keyword>
<evidence type="ECO:0000313" key="3">
    <source>
        <dbReference type="Proteomes" id="UP001597534"/>
    </source>
</evidence>
<organism evidence="2 3">
    <name type="scientific">Flavobacterium chuncheonense</name>
    <dbReference type="NCBI Taxonomy" id="2026653"/>
    <lineage>
        <taxon>Bacteria</taxon>
        <taxon>Pseudomonadati</taxon>
        <taxon>Bacteroidota</taxon>
        <taxon>Flavobacteriia</taxon>
        <taxon>Flavobacteriales</taxon>
        <taxon>Flavobacteriaceae</taxon>
        <taxon>Flavobacterium</taxon>
    </lineage>
</organism>
<protein>
    <submittedName>
        <fullName evidence="2">Glycosyltransferase</fullName>
        <ecNumber evidence="2">2.4.-.-</ecNumber>
    </submittedName>
</protein>
<gene>
    <name evidence="2" type="ORF">ACFS5J_03320</name>
</gene>
<dbReference type="EMBL" id="JBHUPC010000010">
    <property type="protein sequence ID" value="MFD2891040.1"/>
    <property type="molecule type" value="Genomic_DNA"/>
</dbReference>
<name>A0ABW5YKJ6_9FLAO</name>
<keyword evidence="2" id="KW-0328">Glycosyltransferase</keyword>
<feature type="domain" description="Glycosyl transferase family 1" evidence="1">
    <location>
        <begin position="206"/>
        <end position="369"/>
    </location>
</feature>